<dbReference type="GO" id="GO:0007165">
    <property type="term" value="P:signal transduction"/>
    <property type="evidence" value="ECO:0007669"/>
    <property type="project" value="TreeGrafter"/>
</dbReference>
<evidence type="ECO:0000313" key="4">
    <source>
        <dbReference type="Proteomes" id="UP000324222"/>
    </source>
</evidence>
<evidence type="ECO:0000256" key="2">
    <source>
        <dbReference type="SAM" id="MobiDB-lite"/>
    </source>
</evidence>
<sequence length="459" mass="52267">MSLEEVMKAAKGVSNMVLAHEIAVDKNFKLEKFDPPDNSIEKQVRDVMHKAFWDHLAQELAQDPPTYDQAFVLLQEVRDNLLDITLPHHNKLRQEISETLDVDLIKQQTEHGLLDFSQYSQYVLSIMARLCAPVRDETVRNLMKESDVLSVFRGVMETLDLMRLDMANFTIQQIRPHIVAQSVTYEKKKFAEYLKTQNDGLELTRAWLLSHVKPEDLTVPDDLEIRGVVNSVINRAYMELLSWPDEKMFPETVVLDGSRILELRDRLSQVCILGSVLLVTLTAVGPMITQPDAFKLKLKRNLCIILDPALSDSETLALMDNLAEQIIKEVEDHLSENEKPQLPQSAKNALKAQVLEIKNPEHRIRSLISKRSVEFIATLLGSTTTSPVQIPPGLSTLQEELAHICGTFLRLVAHNRSVFGEYYVDILTDHIKTERQKKQREEKKEESPKENAVACTSSD</sequence>
<evidence type="ECO:0000256" key="1">
    <source>
        <dbReference type="ARBA" id="ARBA00010954"/>
    </source>
</evidence>
<feature type="region of interest" description="Disordered" evidence="2">
    <location>
        <begin position="436"/>
        <end position="459"/>
    </location>
</feature>
<accession>A0A5B7GL08</accession>
<proteinExistence type="inferred from homology"/>
<dbReference type="AlphaFoldDB" id="A0A5B7GL08"/>
<protein>
    <submittedName>
        <fullName evidence="3">T-complex protein 11-like protein 1</fullName>
    </submittedName>
</protein>
<name>A0A5B7GL08_PORTR</name>
<dbReference type="InterPro" id="IPR008862">
    <property type="entry name" value="Tcp11"/>
</dbReference>
<comment type="caution">
    <text evidence="3">The sequence shown here is derived from an EMBL/GenBank/DDBJ whole genome shotgun (WGS) entry which is preliminary data.</text>
</comment>
<comment type="similarity">
    <text evidence="1">Belongs to the TCP11 family.</text>
</comment>
<reference evidence="3 4" key="1">
    <citation type="submission" date="2019-05" db="EMBL/GenBank/DDBJ databases">
        <title>Another draft genome of Portunus trituberculatus and its Hox gene families provides insights of decapod evolution.</title>
        <authorList>
            <person name="Jeong J.-H."/>
            <person name="Song I."/>
            <person name="Kim S."/>
            <person name="Choi T."/>
            <person name="Kim D."/>
            <person name="Ryu S."/>
            <person name="Kim W."/>
        </authorList>
    </citation>
    <scope>NUCLEOTIDE SEQUENCE [LARGE SCALE GENOMIC DNA]</scope>
    <source>
        <tissue evidence="3">Muscle</tissue>
    </source>
</reference>
<dbReference type="OrthoDB" id="276323at2759"/>
<keyword evidence="4" id="KW-1185">Reference proteome</keyword>
<gene>
    <name evidence="3" type="primary">TCP11L1</name>
    <name evidence="3" type="ORF">E2C01_054960</name>
</gene>
<organism evidence="3 4">
    <name type="scientific">Portunus trituberculatus</name>
    <name type="common">Swimming crab</name>
    <name type="synonym">Neptunus trituberculatus</name>
    <dbReference type="NCBI Taxonomy" id="210409"/>
    <lineage>
        <taxon>Eukaryota</taxon>
        <taxon>Metazoa</taxon>
        <taxon>Ecdysozoa</taxon>
        <taxon>Arthropoda</taxon>
        <taxon>Crustacea</taxon>
        <taxon>Multicrustacea</taxon>
        <taxon>Malacostraca</taxon>
        <taxon>Eumalacostraca</taxon>
        <taxon>Eucarida</taxon>
        <taxon>Decapoda</taxon>
        <taxon>Pleocyemata</taxon>
        <taxon>Brachyura</taxon>
        <taxon>Eubrachyura</taxon>
        <taxon>Portunoidea</taxon>
        <taxon>Portunidae</taxon>
        <taxon>Portuninae</taxon>
        <taxon>Portunus</taxon>
    </lineage>
</organism>
<dbReference type="PANTHER" id="PTHR12832">
    <property type="entry name" value="TESTIS-SPECIFIC PROTEIN PBS13 T-COMPLEX 11"/>
    <property type="match status" value="1"/>
</dbReference>
<evidence type="ECO:0000313" key="3">
    <source>
        <dbReference type="EMBL" id="MPC60900.1"/>
    </source>
</evidence>
<dbReference type="Proteomes" id="UP000324222">
    <property type="component" value="Unassembled WGS sequence"/>
</dbReference>
<dbReference type="Pfam" id="PF05794">
    <property type="entry name" value="Tcp11"/>
    <property type="match status" value="1"/>
</dbReference>
<dbReference type="PANTHER" id="PTHR12832:SF11">
    <property type="entry name" value="LD23868P"/>
    <property type="match status" value="1"/>
</dbReference>
<feature type="compositionally biased region" description="Basic and acidic residues" evidence="2">
    <location>
        <begin position="436"/>
        <end position="449"/>
    </location>
</feature>
<dbReference type="EMBL" id="VSRR010018016">
    <property type="protein sequence ID" value="MPC60900.1"/>
    <property type="molecule type" value="Genomic_DNA"/>
</dbReference>